<proteinExistence type="predicted"/>
<name>A0AAV2GBX8_9ROSI</name>
<organism evidence="1 2">
    <name type="scientific">Linum trigynum</name>
    <dbReference type="NCBI Taxonomy" id="586398"/>
    <lineage>
        <taxon>Eukaryota</taxon>
        <taxon>Viridiplantae</taxon>
        <taxon>Streptophyta</taxon>
        <taxon>Embryophyta</taxon>
        <taxon>Tracheophyta</taxon>
        <taxon>Spermatophyta</taxon>
        <taxon>Magnoliopsida</taxon>
        <taxon>eudicotyledons</taxon>
        <taxon>Gunneridae</taxon>
        <taxon>Pentapetalae</taxon>
        <taxon>rosids</taxon>
        <taxon>fabids</taxon>
        <taxon>Malpighiales</taxon>
        <taxon>Linaceae</taxon>
        <taxon>Linum</taxon>
    </lineage>
</organism>
<sequence>MSRDASSPPTSIVVAADTPLSPSLTASLSSILSTLSLCHFLSLFHHRLSLLCFIDDDGQICFPSLQRCRLFRDLLSLSPPSPSLSRSPFSLSPSSSAFSHPPQLFSLSCGRC</sequence>
<dbReference type="AlphaFoldDB" id="A0AAV2GBX8"/>
<evidence type="ECO:0000313" key="1">
    <source>
        <dbReference type="EMBL" id="CAL1408221.1"/>
    </source>
</evidence>
<dbReference type="EMBL" id="OZ034821">
    <property type="protein sequence ID" value="CAL1408221.1"/>
    <property type="molecule type" value="Genomic_DNA"/>
</dbReference>
<accession>A0AAV2GBX8</accession>
<reference evidence="1 2" key="1">
    <citation type="submission" date="2024-04" db="EMBL/GenBank/DDBJ databases">
        <authorList>
            <person name="Fracassetti M."/>
        </authorList>
    </citation>
    <scope>NUCLEOTIDE SEQUENCE [LARGE SCALE GENOMIC DNA]</scope>
</reference>
<dbReference type="Proteomes" id="UP001497516">
    <property type="component" value="Chromosome 8"/>
</dbReference>
<evidence type="ECO:0000313" key="2">
    <source>
        <dbReference type="Proteomes" id="UP001497516"/>
    </source>
</evidence>
<keyword evidence="2" id="KW-1185">Reference proteome</keyword>
<protein>
    <submittedName>
        <fullName evidence="1">Uncharacterized protein</fullName>
    </submittedName>
</protein>
<gene>
    <name evidence="1" type="ORF">LTRI10_LOCUS47834</name>
</gene>